<reference evidence="3 4" key="1">
    <citation type="submission" date="2019-08" db="EMBL/GenBank/DDBJ databases">
        <title>Isolation and enrichment of carboxydotrophic bacteria from anaerobic sludge for the production of bio-based chemicals from syngas.</title>
        <authorList>
            <person name="Antares A.L."/>
            <person name="Moreira J."/>
            <person name="Diender M."/>
            <person name="Parshina S.N."/>
            <person name="Stams A.J.M."/>
            <person name="Alves M."/>
            <person name="Alves J.I."/>
            <person name="Sousa D.Z."/>
        </authorList>
    </citation>
    <scope>NUCLEOTIDE SEQUENCE [LARGE SCALE GENOMIC DNA]</scope>
    <source>
        <strain evidence="3 4">JM</strain>
    </source>
</reference>
<dbReference type="PANTHER" id="PTHR33121">
    <property type="entry name" value="CYCLIC DI-GMP PHOSPHODIESTERASE PDEF"/>
    <property type="match status" value="1"/>
</dbReference>
<dbReference type="PANTHER" id="PTHR33121:SF71">
    <property type="entry name" value="OXYGEN SENSOR PROTEIN DOSP"/>
    <property type="match status" value="1"/>
</dbReference>
<comment type="caution">
    <text evidence="3">The sequence shown here is derived from an EMBL/GenBank/DDBJ whole genome shotgun (WGS) entry which is preliminary data.</text>
</comment>
<name>A0A5D0WK96_9FIRM</name>
<dbReference type="SUPFAM" id="SSF55073">
    <property type="entry name" value="Nucleotide cyclase"/>
    <property type="match status" value="1"/>
</dbReference>
<dbReference type="SUPFAM" id="SSF141868">
    <property type="entry name" value="EAL domain-like"/>
    <property type="match status" value="1"/>
</dbReference>
<feature type="domain" description="GGDEF" evidence="2">
    <location>
        <begin position="1"/>
        <end position="60"/>
    </location>
</feature>
<evidence type="ECO:0000259" key="1">
    <source>
        <dbReference type="PROSITE" id="PS50883"/>
    </source>
</evidence>
<dbReference type="PROSITE" id="PS50887">
    <property type="entry name" value="GGDEF"/>
    <property type="match status" value="1"/>
</dbReference>
<dbReference type="InterPro" id="IPR050706">
    <property type="entry name" value="Cyclic-di-GMP_PDE-like"/>
</dbReference>
<dbReference type="InterPro" id="IPR029787">
    <property type="entry name" value="Nucleotide_cyclase"/>
</dbReference>
<dbReference type="AlphaFoldDB" id="A0A5D0WK96"/>
<dbReference type="InterPro" id="IPR043128">
    <property type="entry name" value="Rev_trsase/Diguanyl_cyclase"/>
</dbReference>
<accession>A0A5D0WK96</accession>
<dbReference type="Pfam" id="PF00990">
    <property type="entry name" value="GGDEF"/>
    <property type="match status" value="1"/>
</dbReference>
<evidence type="ECO:0000313" key="4">
    <source>
        <dbReference type="Proteomes" id="UP000322619"/>
    </source>
</evidence>
<dbReference type="InterPro" id="IPR001633">
    <property type="entry name" value="EAL_dom"/>
</dbReference>
<organism evidence="3 4">
    <name type="scientific">Acetobacterium wieringae</name>
    <dbReference type="NCBI Taxonomy" id="52694"/>
    <lineage>
        <taxon>Bacteria</taxon>
        <taxon>Bacillati</taxon>
        <taxon>Bacillota</taxon>
        <taxon>Clostridia</taxon>
        <taxon>Eubacteriales</taxon>
        <taxon>Eubacteriaceae</taxon>
        <taxon>Acetobacterium</taxon>
    </lineage>
</organism>
<sequence>MFLLERPIAMDSYNLHISASIGIACFPQDGYSPELLIKNADIAMYEAKEQGKGQFVFYEDSLKEDIDENMTLSNDLYSAIDNNQFELVYQPQVDATTQEINGFEALIRWHHPERGLLAPAKFIPLAERTGLIIPIGEWVIRTAMAQQKKWQEQTGKRLRMAVNLSTKQLKMADFVNVIEYALLEFDGDPASFELEITESIFMEDTTLMLNQLKQTKDMGMAIAIDDFGTEYSSLSYLKKLPMDRIKIPKTFIDGIGHNEKDEAIIVSTIVLGLKLGCRTIAEGVETEKQLLFLKQHGCEEIQGYYFYQPMQAQKIEHELFNYYKRSNGLICLPAHKITATYQYYM</sequence>
<dbReference type="PROSITE" id="PS50883">
    <property type="entry name" value="EAL"/>
    <property type="match status" value="1"/>
</dbReference>
<dbReference type="Pfam" id="PF00563">
    <property type="entry name" value="EAL"/>
    <property type="match status" value="1"/>
</dbReference>
<dbReference type="Gene3D" id="3.20.20.450">
    <property type="entry name" value="EAL domain"/>
    <property type="match status" value="1"/>
</dbReference>
<dbReference type="InterPro" id="IPR000160">
    <property type="entry name" value="GGDEF_dom"/>
</dbReference>
<dbReference type="CDD" id="cd01948">
    <property type="entry name" value="EAL"/>
    <property type="match status" value="1"/>
</dbReference>
<feature type="domain" description="EAL" evidence="1">
    <location>
        <begin position="69"/>
        <end position="323"/>
    </location>
</feature>
<protein>
    <submittedName>
        <fullName evidence="3">EAL domain-containing protein</fullName>
    </submittedName>
</protein>
<gene>
    <name evidence="3" type="ORF">FXB42_13790</name>
</gene>
<dbReference type="InterPro" id="IPR035919">
    <property type="entry name" value="EAL_sf"/>
</dbReference>
<dbReference type="SMART" id="SM00052">
    <property type="entry name" value="EAL"/>
    <property type="match status" value="1"/>
</dbReference>
<dbReference type="Proteomes" id="UP000322619">
    <property type="component" value="Unassembled WGS sequence"/>
</dbReference>
<proteinExistence type="predicted"/>
<dbReference type="Gene3D" id="3.30.70.270">
    <property type="match status" value="1"/>
</dbReference>
<dbReference type="PROSITE" id="PS51257">
    <property type="entry name" value="PROKAR_LIPOPROTEIN"/>
    <property type="match status" value="1"/>
</dbReference>
<evidence type="ECO:0000313" key="3">
    <source>
        <dbReference type="EMBL" id="TYC84048.1"/>
    </source>
</evidence>
<dbReference type="GO" id="GO:0071111">
    <property type="term" value="F:cyclic-guanylate-specific phosphodiesterase activity"/>
    <property type="evidence" value="ECO:0007669"/>
    <property type="project" value="InterPro"/>
</dbReference>
<dbReference type="EMBL" id="VSLA01000027">
    <property type="protein sequence ID" value="TYC84048.1"/>
    <property type="molecule type" value="Genomic_DNA"/>
</dbReference>
<evidence type="ECO:0000259" key="2">
    <source>
        <dbReference type="PROSITE" id="PS50887"/>
    </source>
</evidence>